<comment type="caution">
    <text evidence="4">The sequence shown here is derived from an EMBL/GenBank/DDBJ whole genome shotgun (WGS) entry which is preliminary data.</text>
</comment>
<dbReference type="PATRIC" id="fig|698956.3.peg.991"/>
<dbReference type="EMBL" id="ADER01000023">
    <property type="protein sequence ID" value="EIK80542.1"/>
    <property type="molecule type" value="Genomic_DNA"/>
</dbReference>
<feature type="compositionally biased region" description="Basic and acidic residues" evidence="2">
    <location>
        <begin position="7"/>
        <end position="22"/>
    </location>
</feature>
<feature type="transmembrane region" description="Helical" evidence="3">
    <location>
        <begin position="2549"/>
        <end position="2566"/>
    </location>
</feature>
<feature type="region of interest" description="Disordered" evidence="2">
    <location>
        <begin position="2180"/>
        <end position="2212"/>
    </location>
</feature>
<feature type="coiled-coil region" evidence="1">
    <location>
        <begin position="1215"/>
        <end position="1259"/>
    </location>
</feature>
<feature type="region of interest" description="Disordered" evidence="2">
    <location>
        <begin position="1682"/>
        <end position="1711"/>
    </location>
</feature>
<feature type="compositionally biased region" description="Basic and acidic residues" evidence="2">
    <location>
        <begin position="2180"/>
        <end position="2192"/>
    </location>
</feature>
<organism evidence="4 5">
    <name type="scientific">Gardnerella vaginalis 1400E</name>
    <dbReference type="NCBI Taxonomy" id="698956"/>
    <lineage>
        <taxon>Bacteria</taxon>
        <taxon>Bacillati</taxon>
        <taxon>Actinomycetota</taxon>
        <taxon>Actinomycetes</taxon>
        <taxon>Bifidobacteriales</taxon>
        <taxon>Bifidobacteriaceae</taxon>
        <taxon>Gardnerella</taxon>
    </lineage>
</organism>
<dbReference type="PANTHER" id="PTHR45615:SF80">
    <property type="entry name" value="GRIP DOMAIN-CONTAINING PROTEIN"/>
    <property type="match status" value="1"/>
</dbReference>
<dbReference type="SUPFAM" id="SSF46997">
    <property type="entry name" value="Bacterial immunoglobulin/albumin-binding domains"/>
    <property type="match status" value="1"/>
</dbReference>
<feature type="region of interest" description="Disordered" evidence="2">
    <location>
        <begin position="990"/>
        <end position="1034"/>
    </location>
</feature>
<feature type="compositionally biased region" description="Basic and acidic residues" evidence="2">
    <location>
        <begin position="1121"/>
        <end position="1136"/>
    </location>
</feature>
<feature type="coiled-coil region" evidence="1">
    <location>
        <begin position="2293"/>
        <end position="2337"/>
    </location>
</feature>
<dbReference type="Gene3D" id="1.20.5.420">
    <property type="entry name" value="Immunoglobulin FC, subunit C"/>
    <property type="match status" value="5"/>
</dbReference>
<feature type="compositionally biased region" description="Basic and acidic residues" evidence="2">
    <location>
        <begin position="1476"/>
        <end position="1500"/>
    </location>
</feature>
<feature type="compositionally biased region" description="Basic and acidic residues" evidence="2">
    <location>
        <begin position="217"/>
        <end position="228"/>
    </location>
</feature>
<evidence type="ECO:0000313" key="4">
    <source>
        <dbReference type="EMBL" id="EIK80542.1"/>
    </source>
</evidence>
<keyword evidence="3" id="KW-1133">Transmembrane helix</keyword>
<dbReference type="Gene3D" id="1.20.1270.70">
    <property type="entry name" value="Designed single chain three-helix bundle"/>
    <property type="match status" value="2"/>
</dbReference>
<dbReference type="RefSeq" id="WP_004125261.1">
    <property type="nucleotide sequence ID" value="NZ_ADER01000023.1"/>
</dbReference>
<accession>I4LUA2</accession>
<feature type="compositionally biased region" description="Basic and acidic residues" evidence="2">
    <location>
        <begin position="78"/>
        <end position="131"/>
    </location>
</feature>
<feature type="region of interest" description="Disordered" evidence="2">
    <location>
        <begin position="1987"/>
        <end position="2022"/>
    </location>
</feature>
<feature type="region of interest" description="Disordered" evidence="2">
    <location>
        <begin position="1799"/>
        <end position="1826"/>
    </location>
</feature>
<feature type="region of interest" description="Disordered" evidence="2">
    <location>
        <begin position="1"/>
        <end position="22"/>
    </location>
</feature>
<feature type="coiled-coil region" evidence="1">
    <location>
        <begin position="1034"/>
        <end position="1089"/>
    </location>
</feature>
<feature type="compositionally biased region" description="Basic and acidic residues" evidence="2">
    <location>
        <begin position="1605"/>
        <end position="1622"/>
    </location>
</feature>
<feature type="compositionally biased region" description="Polar residues" evidence="2">
    <location>
        <begin position="999"/>
        <end position="1008"/>
    </location>
</feature>
<feature type="region of interest" description="Disordered" evidence="2">
    <location>
        <begin position="1476"/>
        <end position="1513"/>
    </location>
</feature>
<feature type="compositionally biased region" description="Basic and acidic residues" evidence="2">
    <location>
        <begin position="1564"/>
        <end position="1577"/>
    </location>
</feature>
<evidence type="ECO:0000256" key="3">
    <source>
        <dbReference type="SAM" id="Phobius"/>
    </source>
</evidence>
<reference evidence="4 5" key="1">
    <citation type="journal article" date="2012" name="J. Bacteriol.">
        <title>Comparative Genomic Analyses of 17 Clinical Isolates of Gardnerella vaginalis Provide Evidence of Multiple Genetically Isolated Clades Consistent with Subspeciation into Genovars.</title>
        <authorList>
            <person name="Ahmed A."/>
            <person name="Earl J."/>
            <person name="Retchless A."/>
            <person name="Hillier S."/>
            <person name="Rabe L."/>
            <person name="Cherpes T."/>
            <person name="Powell E."/>
            <person name="Janto B."/>
            <person name="Eutsey R."/>
            <person name="Hiller N.L."/>
            <person name="Boissy R."/>
            <person name="Dahlgreen M."/>
            <person name="Hall B."/>
            <person name="Costerton J."/>
            <person name="Post J.C."/>
            <person name="Hu F."/>
            <person name="Ehrlich G."/>
        </authorList>
    </citation>
    <scope>NUCLEOTIDE SEQUENCE [LARGE SCALE GENOMIC DNA]</scope>
    <source>
        <strain evidence="4 5">1400E</strain>
    </source>
</reference>
<feature type="transmembrane region" description="Helical" evidence="3">
    <location>
        <begin position="29"/>
        <end position="49"/>
    </location>
</feature>
<feature type="compositionally biased region" description="Polar residues" evidence="2">
    <location>
        <begin position="1815"/>
        <end position="1826"/>
    </location>
</feature>
<keyword evidence="3" id="KW-0812">Transmembrane</keyword>
<feature type="region of interest" description="Disordered" evidence="2">
    <location>
        <begin position="1860"/>
        <end position="1919"/>
    </location>
</feature>
<feature type="region of interest" description="Disordered" evidence="2">
    <location>
        <begin position="1407"/>
        <end position="1430"/>
    </location>
</feature>
<feature type="compositionally biased region" description="Basic and acidic residues" evidence="2">
    <location>
        <begin position="1695"/>
        <end position="1711"/>
    </location>
</feature>
<protein>
    <submittedName>
        <fullName evidence="4">Sugar-binding domain protein</fullName>
    </submittedName>
</protein>
<dbReference type="Gene3D" id="1.20.1270.90">
    <property type="entry name" value="AF1782-like"/>
    <property type="match status" value="3"/>
</dbReference>
<dbReference type="PANTHER" id="PTHR45615">
    <property type="entry name" value="MYOSIN HEAVY CHAIN, NON-MUSCLE"/>
    <property type="match status" value="1"/>
</dbReference>
<feature type="region of interest" description="Disordered" evidence="2">
    <location>
        <begin position="1164"/>
        <end position="1195"/>
    </location>
</feature>
<sequence>MTTKSAKHADKTFGSAKDKAAKAVDIRKVAALSVGAAGVIAGAAIAFGATPAMAAEANVAPVNTNDSAKEQNLVASNKAEDSKKTATDTTKKVEGAASKKAEPSESKNDQTDKKVATDKNVVEAQDNKSKIEQNLTNSRNASTQSVVKTEDKQIENNAEQKKIAEQKAASIASVDNKDAKQDAEGTSASAGSVVNNRTKRSLGSDQPEATASTVAQGEERAGTEKKSNVLDFSKNLPNIYGWATPSNTFDEKLEKQEIVYHLPKKDNKPVVRVVILPDSKDSINTDDPSAYEKIIEFDSEHVKDRRQSYSGIYELKTNESDGSVDLIMKQPFSDGGISSGQGYCANRSIFLYYDKTNSQHDQTSNNFRVATLVPPKTAGSIVLKYDERLLADKVREVLHKAVNLPTEHKSGSSVAEQLVAQSKSAGVGLRVDESTVNNTPDTVDAKIPQSMGSYDETMFGEINKKNDSGDYSFGERKLKTYLVTDLGMKSPEIPLTVVRYSTRIEKPVVDTVDFSKLTEDQKTQIRKNLAKLNGVSTDKVTFDNNGTATIDFDGLSSQDDPKIPLSDLVLTRVATDKVAIPSDSDTSTVKAVVVANPLGYSQAELKQIKKAIYEANKDNQELGLSGTDYEKQISLGWIEGNLQNSGKNNQGISNGQSENTITVTIRTDKAYAQFKSDIKKHQLTRLIDLRKDYTLSWEEGKNKINGRDTDEGLAWIENGKTLVYRYDPDKGEQINTQAVLDLLKATVKSDVKTDNPQLRDDLLGSEITNVAREGLKGQTTRSHRSYTVDDKGEPIGVLNLVKLNGGGYGGFAKPVDNSNKKMGDEQSSVNKYTFDDESKAVEVAGKKGKCMIGRLFIEPYSLYYYNYVYGENKYNLRNTPKGINVVFVPQTKNKKGDLSKSIGEHKLADDQKTPTESKYYNASADKKDAYDKALAAAKETLEKVGNKTDADLSEDLKAEVDNATIKLNKAREALDGDDTKKEELKKSIEANGKAADGSTAATPGTVTTDKYKNVTEPDFKDANGNTDTTKNEAAKKAKTAYDDALTEAEKVNNDKNATQKAVDEAKAKLDAARKELDKYSTNKDKLNAAIAEHGKVNTGDATQTDPAKKLAAADPTYQNSTKEEREAYDKAVKKANELSADPNASQKEVNEAITALETAKKALDAKATDKSKLAAAEKQSFDNPDPDNTSGKKSTFYKNAKTKADGNDQAATTAINNYDTALKNARDVLKNEKATQAQVDEAKQKLEDAEKALHDGYKTDANDLTKALADNFSGYLMPAYFNAFDKGKAGDTEAATAFKNYNDAYQKAKALKQKLDAATSGGTAPTQDEIDAAKTALDEARKVIDKYATDTSKISAALLNSLAITTSPAYKNASANTDPNSEAKKAKDAYDAALEKLHNAFDNKMEKDKDAGGQAISEDNTPGTDVDTTKPNCLDNIQQHAKGEPLDRDVTAILKELNDAAKKLDEFATKTDKLQESINKDTDTQKDPAYKNTKDPHKLGDNGQEDTSGYEEIKKKAKDYDDALTEAKKLLTDPTATQAKVDEALKKLDDARKALKGQDTNVEALKKSVDKNGKDAEGTNPAVEGTKDSDAYRNASDPHFLNTDGKPDTKKNDAAKKAKADYDKALAEAQELLAKHDPKSNTPLDAKPTQKQIDEALKTLDEKRKALEDYATKTDALKTEADLSKADTEGASIDGKFENSPEFKNADAKKDGANENVDVKAYKEALKKARELVKAASDTTLSKHPTQQQVDEALDALKKAKKQIEDNYKTDTSKLKEAKKYANGDFKKTPEYKNAVALKDDTSTTADQQKKNKANTDVSALDENTNDSALKKAKDIIDNPTGKTQQEVDDALTTLQEAMKTVTDGYPTDTDPLEKEVGDKTQDGKDVTPPFEESIPYKNALYKKQSETGDAATGKDSATKKLETYNEKFEAAKKIIDQVKNPDSNADPDKKPTNADVKTALEALQKAKKAIDDAFTTNANDLKTEAAKSTADGATTVGKDDFENTTEFKNADSKKTDDGKDNADITAYNEALKNARTLLGKFDKDGKPNSGVKDVPTQKEVDEALKKLKEIKDKITADYKTSSTELQQEVDKSRDKANDMSDGLFEDTPEYQNAQAKGDEAAQKALKDYNDKLTAAKKLLEKFDRTTGKPKDGATDVPTQKELYDALDALQAAKKKITDGYKTDPSKLKSEADADGTFTKTPEYQNAQSKGDYASKQALDTYKKALEDANKVLGDKNATQAQVDDALKKLQDAKSKLSDGYKTNKSDLTAEAGKNSDFIKTPEFQNAAGSPEADAYKKALEDANKVLSDEKATQAEVDAALKKLQDAKQKLADSHKTDKSDLNTEAGNDPDFRKSIPFIIGKASDVAEYQQALNDANSVLKDPNATQDQVDQALRRLRAAKQKLIDSYNRLINSGSGVGSGSDYDFGTDTDVNTGVGVNDSNATSVNNVADKSVLQAEVDQALGDVSANANGVVADSSLVSEFNAALNYARSVLADANATQAQVDSALARLRAARAALRAGMLAARNSAGMNLKRGDVSGVNTGASSSVFAALAAVFAGLGVAGAASKRRRHSAR</sequence>
<feature type="coiled-coil region" evidence="1">
    <location>
        <begin position="1719"/>
        <end position="1774"/>
    </location>
</feature>
<evidence type="ECO:0000313" key="5">
    <source>
        <dbReference type="Proteomes" id="UP000004884"/>
    </source>
</evidence>
<feature type="region of interest" description="Disordered" evidence="2">
    <location>
        <begin position="1555"/>
        <end position="1622"/>
    </location>
</feature>
<keyword evidence="1" id="KW-0175">Coiled coil</keyword>
<feature type="region of interest" description="Disordered" evidence="2">
    <location>
        <begin position="1097"/>
        <end position="1149"/>
    </location>
</feature>
<evidence type="ECO:0000256" key="2">
    <source>
        <dbReference type="SAM" id="MobiDB-lite"/>
    </source>
</evidence>
<feature type="compositionally biased region" description="Basic and acidic residues" evidence="2">
    <location>
        <begin position="2009"/>
        <end position="2022"/>
    </location>
</feature>
<feature type="compositionally biased region" description="Basic and acidic residues" evidence="2">
    <location>
        <begin position="148"/>
        <end position="165"/>
    </location>
</feature>
<gene>
    <name evidence="4" type="ORF">CGSMWGv1400E_05100</name>
</gene>
<dbReference type="Pfam" id="PF07554">
    <property type="entry name" value="FIVAR"/>
    <property type="match status" value="13"/>
</dbReference>
<evidence type="ECO:0000256" key="1">
    <source>
        <dbReference type="SAM" id="Coils"/>
    </source>
</evidence>
<feature type="region of interest" description="Disordered" evidence="2">
    <location>
        <begin position="1936"/>
        <end position="1955"/>
    </location>
</feature>
<dbReference type="Proteomes" id="UP000004884">
    <property type="component" value="Unassembled WGS sequence"/>
</dbReference>
<name>I4LUA2_GARVA</name>
<feature type="compositionally biased region" description="Polar residues" evidence="2">
    <location>
        <begin position="2198"/>
        <end position="2209"/>
    </location>
</feature>
<feature type="compositionally biased region" description="Basic and acidic residues" evidence="2">
    <location>
        <begin position="1872"/>
        <end position="1886"/>
    </location>
</feature>
<feature type="region of interest" description="Disordered" evidence="2">
    <location>
        <begin position="62"/>
        <end position="228"/>
    </location>
</feature>
<feature type="compositionally biased region" description="Polar residues" evidence="2">
    <location>
        <begin position="132"/>
        <end position="147"/>
    </location>
</feature>
<keyword evidence="3" id="KW-0472">Membrane</keyword>
<feature type="compositionally biased region" description="Basic and acidic residues" evidence="2">
    <location>
        <begin position="2089"/>
        <end position="2099"/>
    </location>
</feature>
<proteinExistence type="predicted"/>
<feature type="compositionally biased region" description="Basic and acidic residues" evidence="2">
    <location>
        <begin position="1009"/>
        <end position="1021"/>
    </location>
</feature>
<dbReference type="InterPro" id="IPR009063">
    <property type="entry name" value="Ig/albumin-bd_sf"/>
</dbReference>
<feature type="coiled-coil region" evidence="1">
    <location>
        <begin position="953"/>
        <end position="987"/>
    </location>
</feature>
<feature type="region of interest" description="Disordered" evidence="2">
    <location>
        <begin position="2078"/>
        <end position="2119"/>
    </location>
</feature>
<feature type="compositionally biased region" description="Polar residues" evidence="2">
    <location>
        <begin position="184"/>
        <end position="215"/>
    </location>
</feature>
<feature type="compositionally biased region" description="Polar residues" evidence="2">
    <location>
        <begin position="1186"/>
        <end position="1195"/>
    </location>
</feature>